<evidence type="ECO:0000313" key="3">
    <source>
        <dbReference type="Proteomes" id="UP000593765"/>
    </source>
</evidence>
<reference evidence="2 3" key="1">
    <citation type="submission" date="2020-10" db="EMBL/GenBank/DDBJ databases">
        <title>Wide distribution of Phycisphaera-like planctomycetes from WD2101 soil group in peatlands and genome analysis of the first cultivated representative.</title>
        <authorList>
            <person name="Dedysh S.N."/>
            <person name="Beletsky A.V."/>
            <person name="Ivanova A."/>
            <person name="Kulichevskaya I.S."/>
            <person name="Suzina N.E."/>
            <person name="Philippov D.A."/>
            <person name="Rakitin A.L."/>
            <person name="Mardanov A.V."/>
            <person name="Ravin N.V."/>
        </authorList>
    </citation>
    <scope>NUCLEOTIDE SEQUENCE [LARGE SCALE GENOMIC DNA]</scope>
    <source>
        <strain evidence="2 3">M1803</strain>
    </source>
</reference>
<organism evidence="2 3">
    <name type="scientific">Humisphaera borealis</name>
    <dbReference type="NCBI Taxonomy" id="2807512"/>
    <lineage>
        <taxon>Bacteria</taxon>
        <taxon>Pseudomonadati</taxon>
        <taxon>Planctomycetota</taxon>
        <taxon>Phycisphaerae</taxon>
        <taxon>Tepidisphaerales</taxon>
        <taxon>Tepidisphaeraceae</taxon>
        <taxon>Humisphaera</taxon>
    </lineage>
</organism>
<proteinExistence type="predicted"/>
<dbReference type="Proteomes" id="UP000593765">
    <property type="component" value="Chromosome"/>
</dbReference>
<name>A0A7M2WU22_9BACT</name>
<accession>A0A7M2WU22</accession>
<keyword evidence="1" id="KW-1133">Transmembrane helix</keyword>
<feature type="transmembrane region" description="Helical" evidence="1">
    <location>
        <begin position="230"/>
        <end position="250"/>
    </location>
</feature>
<evidence type="ECO:0000313" key="2">
    <source>
        <dbReference type="EMBL" id="QOV88953.1"/>
    </source>
</evidence>
<gene>
    <name evidence="2" type="ORF">IPV69_22430</name>
</gene>
<keyword evidence="1" id="KW-0472">Membrane</keyword>
<protein>
    <submittedName>
        <fullName evidence="2">Uncharacterized protein</fullName>
    </submittedName>
</protein>
<keyword evidence="3" id="KW-1185">Reference proteome</keyword>
<dbReference type="EMBL" id="CP063458">
    <property type="protein sequence ID" value="QOV88953.1"/>
    <property type="molecule type" value="Genomic_DNA"/>
</dbReference>
<feature type="transmembrane region" description="Helical" evidence="1">
    <location>
        <begin position="74"/>
        <end position="96"/>
    </location>
</feature>
<keyword evidence="1" id="KW-0812">Transmembrane</keyword>
<dbReference type="AlphaFoldDB" id="A0A7M2WU22"/>
<sequence length="255" mass="26512">MSDTDPNLPAKAPVERVFVNTVGGSAQVSDTGQKLAGVVRTGFGAMTSTVRWMGWLGFGLALAAGYIAGRTSGIAGFLAVVFSLGFTAVVGFALAWQRAGLLTLADGIVASGIASKLFRSVFDKLIGGTGETDQGLVSRTAGRIPLSQAEVRLSDAFASVSPELQASGVLAGVFRKAHGSVIATIRRITLAEFRREGSDGGGVDLLKVRDHLANRIDAAAAEGIRRKVRLLTAGYVLLTVLVVLGVAWGLKLLFV</sequence>
<dbReference type="KEGG" id="hbs:IPV69_22430"/>
<dbReference type="RefSeq" id="WP_206291964.1">
    <property type="nucleotide sequence ID" value="NZ_CP063458.1"/>
</dbReference>
<feature type="transmembrane region" description="Helical" evidence="1">
    <location>
        <begin position="50"/>
        <end position="68"/>
    </location>
</feature>
<evidence type="ECO:0000256" key="1">
    <source>
        <dbReference type="SAM" id="Phobius"/>
    </source>
</evidence>